<proteinExistence type="predicted"/>
<evidence type="ECO:0000313" key="3">
    <source>
        <dbReference type="WBParaSite" id="PEQ_0001171201-mRNA-1"/>
    </source>
</evidence>
<feature type="compositionally biased region" description="Basic and acidic residues" evidence="1">
    <location>
        <begin position="29"/>
        <end position="48"/>
    </location>
</feature>
<feature type="compositionally biased region" description="Basic residues" evidence="1">
    <location>
        <begin position="1"/>
        <end position="11"/>
    </location>
</feature>
<name>A0A914S017_PAREQ</name>
<feature type="region of interest" description="Disordered" evidence="1">
    <location>
        <begin position="1"/>
        <end position="48"/>
    </location>
</feature>
<sequence length="225" mass="25842">MIEKGTKRRGRPRADARASNEPTATHQKIFREIQRKKNDGSSAREKPRLCDLIDDNEMDKVDERTRIEVDCPVETEDACSFSSDISDVSLDFESGDRARNISVVSSKSSKMRDLALDNLHGDQTRPLYKPRPRLLSGYNVPANTMLSHIERPECRSVRERNTAQRVQLKRELFNQFHEVDRECSAPNLVDASSVQKMTGVKFMIYSVYVFRLAEKLYTNVAIFLK</sequence>
<organism evidence="2 3">
    <name type="scientific">Parascaris equorum</name>
    <name type="common">Equine roundworm</name>
    <dbReference type="NCBI Taxonomy" id="6256"/>
    <lineage>
        <taxon>Eukaryota</taxon>
        <taxon>Metazoa</taxon>
        <taxon>Ecdysozoa</taxon>
        <taxon>Nematoda</taxon>
        <taxon>Chromadorea</taxon>
        <taxon>Rhabditida</taxon>
        <taxon>Spirurina</taxon>
        <taxon>Ascaridomorpha</taxon>
        <taxon>Ascaridoidea</taxon>
        <taxon>Ascarididae</taxon>
        <taxon>Parascaris</taxon>
    </lineage>
</organism>
<keyword evidence="2" id="KW-1185">Reference proteome</keyword>
<evidence type="ECO:0000313" key="2">
    <source>
        <dbReference type="Proteomes" id="UP000887564"/>
    </source>
</evidence>
<accession>A0A914S017</accession>
<evidence type="ECO:0000256" key="1">
    <source>
        <dbReference type="SAM" id="MobiDB-lite"/>
    </source>
</evidence>
<dbReference type="WBParaSite" id="PEQ_0001171201-mRNA-1">
    <property type="protein sequence ID" value="PEQ_0001171201-mRNA-1"/>
    <property type="gene ID" value="PEQ_0001171201"/>
</dbReference>
<protein>
    <submittedName>
        <fullName evidence="3">Uncharacterized protein</fullName>
    </submittedName>
</protein>
<dbReference type="Proteomes" id="UP000887564">
    <property type="component" value="Unplaced"/>
</dbReference>
<reference evidence="3" key="1">
    <citation type="submission" date="2022-11" db="UniProtKB">
        <authorList>
            <consortium name="WormBaseParasite"/>
        </authorList>
    </citation>
    <scope>IDENTIFICATION</scope>
</reference>
<dbReference type="AlphaFoldDB" id="A0A914S017"/>